<feature type="compositionally biased region" description="Polar residues" evidence="1">
    <location>
        <begin position="1"/>
        <end position="15"/>
    </location>
</feature>
<feature type="compositionally biased region" description="Basic residues" evidence="1">
    <location>
        <begin position="16"/>
        <end position="29"/>
    </location>
</feature>
<evidence type="ECO:0000256" key="1">
    <source>
        <dbReference type="SAM" id="MobiDB-lite"/>
    </source>
</evidence>
<evidence type="ECO:0000313" key="2">
    <source>
        <dbReference type="EMBL" id="CAG6613264.1"/>
    </source>
</evidence>
<protein>
    <submittedName>
        <fullName evidence="2">Uncharacterized protein</fullName>
    </submittedName>
</protein>
<name>A0A8D8LN85_9HEMI</name>
<dbReference type="EMBL" id="HBUF01027032">
    <property type="protein sequence ID" value="CAG6613264.1"/>
    <property type="molecule type" value="Transcribed_RNA"/>
</dbReference>
<organism evidence="2">
    <name type="scientific">Cacopsylla melanoneura</name>
    <dbReference type="NCBI Taxonomy" id="428564"/>
    <lineage>
        <taxon>Eukaryota</taxon>
        <taxon>Metazoa</taxon>
        <taxon>Ecdysozoa</taxon>
        <taxon>Arthropoda</taxon>
        <taxon>Hexapoda</taxon>
        <taxon>Insecta</taxon>
        <taxon>Pterygota</taxon>
        <taxon>Neoptera</taxon>
        <taxon>Paraneoptera</taxon>
        <taxon>Hemiptera</taxon>
        <taxon>Sternorrhyncha</taxon>
        <taxon>Psylloidea</taxon>
        <taxon>Psyllidae</taxon>
        <taxon>Psyllinae</taxon>
        <taxon>Cacopsylla</taxon>
    </lineage>
</organism>
<proteinExistence type="predicted"/>
<feature type="region of interest" description="Disordered" evidence="1">
    <location>
        <begin position="129"/>
        <end position="148"/>
    </location>
</feature>
<reference evidence="2" key="1">
    <citation type="submission" date="2021-05" db="EMBL/GenBank/DDBJ databases">
        <authorList>
            <person name="Alioto T."/>
            <person name="Alioto T."/>
            <person name="Gomez Garrido J."/>
        </authorList>
    </citation>
    <scope>NUCLEOTIDE SEQUENCE</scope>
</reference>
<dbReference type="AlphaFoldDB" id="A0A8D8LN85"/>
<sequence length="174" mass="18914">MDEPGNPSTNTASRRSTLKKQHTNRKKTTSGKQKYANNGGGSYAYSPNEYNGNYSAGNHSNAAYPTHSNSSLYGGEGDDEDINIHNVSTLSKSRKFTYNDVSPQSNSNHYAQANLVNNYGTDYTTSSHSLCNDDRGDPTRASVGGGGGGGGGNYYFDLDLCRDLNEEQHYYEPI</sequence>
<accession>A0A8D8LN85</accession>
<feature type="region of interest" description="Disordered" evidence="1">
    <location>
        <begin position="1"/>
        <end position="51"/>
    </location>
</feature>
<dbReference type="EMBL" id="HBUF01392291">
    <property type="protein sequence ID" value="CAG6734336.1"/>
    <property type="molecule type" value="Transcribed_RNA"/>
</dbReference>